<evidence type="ECO:0000256" key="4">
    <source>
        <dbReference type="ARBA" id="ARBA00022723"/>
    </source>
</evidence>
<evidence type="ECO:0000256" key="1">
    <source>
        <dbReference type="ARBA" id="ARBA00001412"/>
    </source>
</evidence>
<dbReference type="InterPro" id="IPR013738">
    <property type="entry name" value="Beta_galactosidase_Trimer"/>
</dbReference>
<dbReference type="Gene3D" id="3.40.50.880">
    <property type="match status" value="1"/>
</dbReference>
<feature type="domain" description="Beta-galactosidase C-terminal" evidence="14">
    <location>
        <begin position="610"/>
        <end position="667"/>
    </location>
</feature>
<dbReference type="GO" id="GO:0009341">
    <property type="term" value="C:beta-galactosidase complex"/>
    <property type="evidence" value="ECO:0007669"/>
    <property type="project" value="InterPro"/>
</dbReference>
<dbReference type="AlphaFoldDB" id="A0A174T172"/>
<feature type="binding site" evidence="10">
    <location>
        <position position="318"/>
    </location>
    <ligand>
        <name>substrate</name>
    </ligand>
</feature>
<evidence type="ECO:0000313" key="15">
    <source>
        <dbReference type="EMBL" id="CUQ01435.1"/>
    </source>
</evidence>
<dbReference type="SUPFAM" id="SSF52317">
    <property type="entry name" value="Class I glutamine amidotransferase-like"/>
    <property type="match status" value="1"/>
</dbReference>
<dbReference type="OrthoDB" id="9800974at2"/>
<dbReference type="EMBL" id="CABHOF010000030">
    <property type="protein sequence ID" value="VUX63848.1"/>
    <property type="molecule type" value="Genomic_DNA"/>
</dbReference>
<keyword evidence="18" id="KW-1185">Reference proteome</keyword>
<evidence type="ECO:0000256" key="3">
    <source>
        <dbReference type="ARBA" id="ARBA00012756"/>
    </source>
</evidence>
<evidence type="ECO:0000256" key="8">
    <source>
        <dbReference type="PIRNR" id="PIRNR001084"/>
    </source>
</evidence>
<evidence type="ECO:0000259" key="14">
    <source>
        <dbReference type="Pfam" id="PF08533"/>
    </source>
</evidence>
<organism evidence="15 17">
    <name type="scientific">Blautia wexlerae</name>
    <dbReference type="NCBI Taxonomy" id="418240"/>
    <lineage>
        <taxon>Bacteria</taxon>
        <taxon>Bacillati</taxon>
        <taxon>Bacillota</taxon>
        <taxon>Clostridia</taxon>
        <taxon>Lachnospirales</taxon>
        <taxon>Lachnospiraceae</taxon>
        <taxon>Blautia</taxon>
    </lineage>
</organism>
<dbReference type="Pfam" id="PF08532">
    <property type="entry name" value="Glyco_hydro_42M"/>
    <property type="match status" value="1"/>
</dbReference>
<feature type="binding site" evidence="10">
    <location>
        <position position="103"/>
    </location>
    <ligand>
        <name>substrate</name>
    </ligand>
</feature>
<keyword evidence="7 8" id="KW-0326">Glycosidase</keyword>
<dbReference type="InterPro" id="IPR003476">
    <property type="entry name" value="Glyco_hydro_42"/>
</dbReference>
<sequence>MRIGADYYPEHWEKERWKTDAEMMVKANIKVIRIGEFAWSLYEPEEGKYEFDWMDEALDFFGKYGIKVVMCTPSATPPKWMIDKYPDILQNDIHGNPKLFGTRKHYCFNSETYREKTKKLNTLIAKRYAKHPAIEAWQVDNELGWSNTTRCYCKSCENRFRSWLKEKYGTIDNLNKTYGTTFWSQTYRSFEELNIPKAGACYDTCHDTQGQNPALLLDYYRFCSDSVVEFTKESVDTIKEYSDLPITSNLLDAAINSGTGIDYFKLSKEFDFVTWDNYIEFQWGKAKPETVSRDHALLRSYKKKPFWVMEQQSGPCGWSKLGPTPTPGKLRLWTYQSVANGADTVVYFRWRACPFGTEELWHGILNHDGKPNRRYAEVSRVGAEMEELSKNYRALMPRARVAIIKSFDSEWSQSIHRQVEGLYYDSLLLDYYRPFWNMGIPVDFVTAEEDLNRYDLVLAPMLMMVSDEGKKNIETYAQAGGKVLFSFRSGIKDMYNNMLTETVPGVFADLAGVEVEDYDPLLEKTTATTGVFGNGMAHMWCDIVKPVTAKVIGKYTSDFYAGEACMTVNQIGKGEVYYLGCDLDEKAMKMLAVYLGRKAGIDMDLYKVDGVEVVDATDGTNDALFILNYNDHSVIVSMEQSYENMITHETVENVVELKPYDVAILKEAN</sequence>
<dbReference type="GO" id="GO:0006012">
    <property type="term" value="P:galactose metabolic process"/>
    <property type="evidence" value="ECO:0007669"/>
    <property type="project" value="InterPro"/>
</dbReference>
<feature type="binding site" evidence="11">
    <location>
        <position position="151"/>
    </location>
    <ligand>
        <name>Zn(2+)</name>
        <dbReference type="ChEBI" id="CHEBI:29105"/>
    </ligand>
</feature>
<accession>A0A174T172</accession>
<keyword evidence="5 8" id="KW-0378">Hydrolase</keyword>
<comment type="similarity">
    <text evidence="2 8">Belongs to the glycosyl hydrolase 42 family.</text>
</comment>
<reference evidence="16 18" key="2">
    <citation type="submission" date="2019-07" db="EMBL/GenBank/DDBJ databases">
        <authorList>
            <person name="Chang H.-W."/>
            <person name="Raman A."/>
            <person name="Venkatesh S."/>
            <person name="Gehrig J."/>
        </authorList>
    </citation>
    <scope>NUCLEOTIDE SEQUENCE [LARGE SCALE GENOMIC DNA]</scope>
    <source>
        <strain evidence="16">Blautia_wexlerae_LFYP_14</strain>
    </source>
</reference>
<evidence type="ECO:0000259" key="12">
    <source>
        <dbReference type="Pfam" id="PF02449"/>
    </source>
</evidence>
<protein>
    <recommendedName>
        <fullName evidence="3 8">Beta-galactosidase</fullName>
        <shortName evidence="8">Beta-gal</shortName>
        <ecNumber evidence="3 8">3.2.1.23</ecNumber>
    </recommendedName>
</protein>
<comment type="catalytic activity">
    <reaction evidence="1 8">
        <text>Hydrolysis of terminal non-reducing beta-D-galactose residues in beta-D-galactosides.</text>
        <dbReference type="EC" id="3.2.1.23"/>
    </reaction>
</comment>
<evidence type="ECO:0000256" key="10">
    <source>
        <dbReference type="PIRSR" id="PIRSR001084-2"/>
    </source>
</evidence>
<dbReference type="InterPro" id="IPR013529">
    <property type="entry name" value="Glyco_hydro_42_N"/>
</dbReference>
<dbReference type="InterPro" id="IPR017853">
    <property type="entry name" value="GH"/>
</dbReference>
<dbReference type="InterPro" id="IPR029062">
    <property type="entry name" value="Class_I_gatase-like"/>
</dbReference>
<dbReference type="Gene3D" id="2.60.40.1180">
    <property type="entry name" value="Golgi alpha-mannosidase II"/>
    <property type="match status" value="1"/>
</dbReference>
<dbReference type="GO" id="GO:0046872">
    <property type="term" value="F:metal ion binding"/>
    <property type="evidence" value="ECO:0007669"/>
    <property type="project" value="UniProtKB-KW"/>
</dbReference>
<proteinExistence type="inferred from homology"/>
<keyword evidence="6 11" id="KW-0862">Zinc</keyword>
<evidence type="ECO:0000256" key="5">
    <source>
        <dbReference type="ARBA" id="ARBA00022801"/>
    </source>
</evidence>
<dbReference type="SUPFAM" id="SSF51445">
    <property type="entry name" value="(Trans)glycosidases"/>
    <property type="match status" value="1"/>
</dbReference>
<evidence type="ECO:0000256" key="2">
    <source>
        <dbReference type="ARBA" id="ARBA00005940"/>
    </source>
</evidence>
<dbReference type="Gene3D" id="3.20.20.80">
    <property type="entry name" value="Glycosidases"/>
    <property type="match status" value="1"/>
</dbReference>
<evidence type="ECO:0000313" key="17">
    <source>
        <dbReference type="Proteomes" id="UP000095712"/>
    </source>
</evidence>
<gene>
    <name evidence="15" type="primary">bgaA_2</name>
    <name evidence="16" type="synonym">bgaA</name>
    <name evidence="16" type="ORF">BWLFYP14_01207</name>
    <name evidence="15" type="ORF">ERS852523_03619</name>
</gene>
<evidence type="ECO:0000313" key="18">
    <source>
        <dbReference type="Proteomes" id="UP000366766"/>
    </source>
</evidence>
<feature type="binding site" evidence="10">
    <location>
        <position position="141"/>
    </location>
    <ligand>
        <name>substrate</name>
    </ligand>
</feature>
<dbReference type="InterPro" id="IPR013739">
    <property type="entry name" value="Beta_galactosidase_C"/>
</dbReference>
<reference evidence="15 17" key="1">
    <citation type="submission" date="2015-09" db="EMBL/GenBank/DDBJ databases">
        <authorList>
            <consortium name="Pathogen Informatics"/>
        </authorList>
    </citation>
    <scope>NUCLEOTIDE SEQUENCE [LARGE SCALE GENOMIC DNA]</scope>
    <source>
        <strain evidence="15 17">2789STDY5834911</strain>
    </source>
</reference>
<evidence type="ECO:0000259" key="13">
    <source>
        <dbReference type="Pfam" id="PF08532"/>
    </source>
</evidence>
<dbReference type="GO" id="GO:0004565">
    <property type="term" value="F:beta-galactosidase activity"/>
    <property type="evidence" value="ECO:0007669"/>
    <property type="project" value="UniProtKB-EC"/>
</dbReference>
<evidence type="ECO:0000256" key="6">
    <source>
        <dbReference type="ARBA" id="ARBA00022833"/>
    </source>
</evidence>
<keyword evidence="4 11" id="KW-0479">Metal-binding</keyword>
<feature type="binding site" evidence="11">
    <location>
        <position position="107"/>
    </location>
    <ligand>
        <name>Zn(2+)</name>
        <dbReference type="ChEBI" id="CHEBI:29105"/>
    </ligand>
</feature>
<dbReference type="EC" id="3.2.1.23" evidence="3 8"/>
<name>A0A174T172_9FIRM</name>
<feature type="domain" description="Beta-galactosidase trimerisation" evidence="13">
    <location>
        <begin position="399"/>
        <end position="600"/>
    </location>
</feature>
<dbReference type="Proteomes" id="UP000366766">
    <property type="component" value="Unassembled WGS sequence"/>
</dbReference>
<evidence type="ECO:0000256" key="7">
    <source>
        <dbReference type="ARBA" id="ARBA00023295"/>
    </source>
</evidence>
<dbReference type="Pfam" id="PF08533">
    <property type="entry name" value="Glyco_hydro_42C"/>
    <property type="match status" value="1"/>
</dbReference>
<feature type="binding site" evidence="11">
    <location>
        <position position="153"/>
    </location>
    <ligand>
        <name>Zn(2+)</name>
        <dbReference type="ChEBI" id="CHEBI:29105"/>
    </ligand>
</feature>
<evidence type="ECO:0000256" key="9">
    <source>
        <dbReference type="PIRSR" id="PIRSR001084-1"/>
    </source>
</evidence>
<feature type="active site" description="Proton donor" evidence="9">
    <location>
        <position position="142"/>
    </location>
</feature>
<feature type="domain" description="Glycoside hydrolase family 42 N-terminal" evidence="12">
    <location>
        <begin position="6"/>
        <end position="388"/>
    </location>
</feature>
<evidence type="ECO:0000256" key="11">
    <source>
        <dbReference type="PIRSR" id="PIRSR001084-3"/>
    </source>
</evidence>
<feature type="binding site" evidence="11">
    <location>
        <position position="156"/>
    </location>
    <ligand>
        <name>Zn(2+)</name>
        <dbReference type="ChEBI" id="CHEBI:29105"/>
    </ligand>
</feature>
<dbReference type="CDD" id="cd03143">
    <property type="entry name" value="A4_beta-galactosidase_middle_domain"/>
    <property type="match status" value="1"/>
</dbReference>
<evidence type="ECO:0000313" key="16">
    <source>
        <dbReference type="EMBL" id="VUX63848.1"/>
    </source>
</evidence>
<dbReference type="EMBL" id="CZAW01000057">
    <property type="protein sequence ID" value="CUQ01435.1"/>
    <property type="molecule type" value="Genomic_DNA"/>
</dbReference>
<dbReference type="InterPro" id="IPR013780">
    <property type="entry name" value="Glyco_hydro_b"/>
</dbReference>
<dbReference type="PANTHER" id="PTHR36447">
    <property type="entry name" value="BETA-GALACTOSIDASE GANA"/>
    <property type="match status" value="1"/>
</dbReference>
<dbReference type="Pfam" id="PF02449">
    <property type="entry name" value="Glyco_hydro_42"/>
    <property type="match status" value="1"/>
</dbReference>
<dbReference type="Proteomes" id="UP000095712">
    <property type="component" value="Unassembled WGS sequence"/>
</dbReference>
<dbReference type="PIRSF" id="PIRSF001084">
    <property type="entry name" value="B-galactosidase"/>
    <property type="match status" value="1"/>
</dbReference>
<dbReference type="RefSeq" id="WP_055153312.1">
    <property type="nucleotide sequence ID" value="NZ_CABHOF010000030.1"/>
</dbReference>
<dbReference type="PANTHER" id="PTHR36447:SF2">
    <property type="entry name" value="BETA-GALACTOSIDASE YESZ"/>
    <property type="match status" value="1"/>
</dbReference>
<feature type="active site" description="Nucleophile" evidence="9">
    <location>
        <position position="310"/>
    </location>
</feature>